<dbReference type="InterPro" id="IPR036390">
    <property type="entry name" value="WH_DNA-bd_sf"/>
</dbReference>
<dbReference type="PROSITE" id="PS50956">
    <property type="entry name" value="HTH_ASNC_2"/>
    <property type="match status" value="1"/>
</dbReference>
<dbReference type="OrthoDB" id="9813313at2"/>
<evidence type="ECO:0000256" key="2">
    <source>
        <dbReference type="ARBA" id="ARBA00023125"/>
    </source>
</evidence>
<dbReference type="Gene3D" id="3.30.70.920">
    <property type="match status" value="1"/>
</dbReference>
<proteinExistence type="predicted"/>
<dbReference type="PANTHER" id="PTHR30154:SF34">
    <property type="entry name" value="TRANSCRIPTIONAL REGULATOR AZLB"/>
    <property type="match status" value="1"/>
</dbReference>
<dbReference type="InterPro" id="IPR019888">
    <property type="entry name" value="Tscrpt_reg_AsnC-like"/>
</dbReference>
<dbReference type="PRINTS" id="PR00033">
    <property type="entry name" value="HTHASNC"/>
</dbReference>
<evidence type="ECO:0000256" key="3">
    <source>
        <dbReference type="ARBA" id="ARBA00023163"/>
    </source>
</evidence>
<dbReference type="KEGG" id="aht:ANTHELSMS3_00615"/>
<dbReference type="SUPFAM" id="SSF46785">
    <property type="entry name" value="Winged helix' DNA-binding domain"/>
    <property type="match status" value="1"/>
</dbReference>
<keyword evidence="2" id="KW-0238">DNA-binding</keyword>
<dbReference type="Pfam" id="PF01037">
    <property type="entry name" value="AsnC_trans_reg"/>
    <property type="match status" value="1"/>
</dbReference>
<evidence type="ECO:0000313" key="6">
    <source>
        <dbReference type="Proteomes" id="UP000203589"/>
    </source>
</evidence>
<evidence type="ECO:0000313" key="5">
    <source>
        <dbReference type="EMBL" id="ASP19335.1"/>
    </source>
</evidence>
<dbReference type="InterPro" id="IPR019885">
    <property type="entry name" value="Tscrpt_reg_HTH_AsnC-type_CS"/>
</dbReference>
<evidence type="ECO:0000259" key="4">
    <source>
        <dbReference type="PROSITE" id="PS50956"/>
    </source>
</evidence>
<sequence length="158" mass="17538">MTDLVQISDLDRRILAVLQKDASGSMQDLADAVNSSSATCWRRLRNLEENGVIGPPVRHVTPSAVGLGMDAFVQVRMKSQDSRARAEFQRATETVPAITEVYSISGEWDYLLHLVVRDIADLESILMRHVLEHSNVAGTATMFVLRRIKQGTELPLPP</sequence>
<gene>
    <name evidence="5" type="ORF">ANTHELSMS3_00615</name>
</gene>
<dbReference type="GO" id="GO:0006355">
    <property type="term" value="P:regulation of DNA-templated transcription"/>
    <property type="evidence" value="ECO:0007669"/>
    <property type="project" value="UniProtKB-ARBA"/>
</dbReference>
<accession>A0A222DZC4</accession>
<keyword evidence="3" id="KW-0804">Transcription</keyword>
<dbReference type="SUPFAM" id="SSF54909">
    <property type="entry name" value="Dimeric alpha+beta barrel"/>
    <property type="match status" value="1"/>
</dbReference>
<organism evidence="5 6">
    <name type="scientific">Antarctobacter heliothermus</name>
    <dbReference type="NCBI Taxonomy" id="74033"/>
    <lineage>
        <taxon>Bacteria</taxon>
        <taxon>Pseudomonadati</taxon>
        <taxon>Pseudomonadota</taxon>
        <taxon>Alphaproteobacteria</taxon>
        <taxon>Rhodobacterales</taxon>
        <taxon>Roseobacteraceae</taxon>
        <taxon>Antarctobacter</taxon>
    </lineage>
</organism>
<protein>
    <submittedName>
        <fullName evidence="5">Leucine-responsive regulatory protein</fullName>
    </submittedName>
</protein>
<dbReference type="GO" id="GO:0043565">
    <property type="term" value="F:sequence-specific DNA binding"/>
    <property type="evidence" value="ECO:0007669"/>
    <property type="project" value="InterPro"/>
</dbReference>
<dbReference type="GO" id="GO:0043200">
    <property type="term" value="P:response to amino acid"/>
    <property type="evidence" value="ECO:0007669"/>
    <property type="project" value="TreeGrafter"/>
</dbReference>
<reference evidence="5 6" key="1">
    <citation type="submission" date="2017-07" db="EMBL/GenBank/DDBJ databases">
        <title>Genome Sequence of Antarctobacter heliothermus Strain SMS3 Isolated from a culture of the Diatom Skeletonema marinoi.</title>
        <authorList>
            <person name="Topel M."/>
            <person name="Pinder M.I.M."/>
            <person name="Johansson O.N."/>
            <person name="Kourtchenko O."/>
            <person name="Godhe A."/>
            <person name="Clarke A.K."/>
        </authorList>
    </citation>
    <scope>NUCLEOTIDE SEQUENCE [LARGE SCALE GENOMIC DNA]</scope>
    <source>
        <strain evidence="5 6">SMS3</strain>
    </source>
</reference>
<dbReference type="Pfam" id="PF13412">
    <property type="entry name" value="HTH_24"/>
    <property type="match status" value="1"/>
</dbReference>
<dbReference type="CDD" id="cd00090">
    <property type="entry name" value="HTH_ARSR"/>
    <property type="match status" value="1"/>
</dbReference>
<dbReference type="InterPro" id="IPR036388">
    <property type="entry name" value="WH-like_DNA-bd_sf"/>
</dbReference>
<dbReference type="EMBL" id="CP022540">
    <property type="protein sequence ID" value="ASP19335.1"/>
    <property type="molecule type" value="Genomic_DNA"/>
</dbReference>
<evidence type="ECO:0000256" key="1">
    <source>
        <dbReference type="ARBA" id="ARBA00023015"/>
    </source>
</evidence>
<name>A0A222DZC4_9RHOB</name>
<dbReference type="InterPro" id="IPR011008">
    <property type="entry name" value="Dimeric_a/b-barrel"/>
</dbReference>
<dbReference type="InterPro" id="IPR000485">
    <property type="entry name" value="AsnC-type_HTH_dom"/>
</dbReference>
<dbReference type="InterPro" id="IPR011991">
    <property type="entry name" value="ArsR-like_HTH"/>
</dbReference>
<dbReference type="Gene3D" id="1.10.10.10">
    <property type="entry name" value="Winged helix-like DNA-binding domain superfamily/Winged helix DNA-binding domain"/>
    <property type="match status" value="1"/>
</dbReference>
<dbReference type="InterPro" id="IPR019887">
    <property type="entry name" value="Tscrpt_reg_AsnC/Lrp_C"/>
</dbReference>
<keyword evidence="1" id="KW-0805">Transcription regulation</keyword>
<dbReference type="GO" id="GO:0005829">
    <property type="term" value="C:cytosol"/>
    <property type="evidence" value="ECO:0007669"/>
    <property type="project" value="TreeGrafter"/>
</dbReference>
<keyword evidence="6" id="KW-1185">Reference proteome</keyword>
<dbReference type="SMART" id="SM00344">
    <property type="entry name" value="HTH_ASNC"/>
    <property type="match status" value="1"/>
</dbReference>
<dbReference type="Proteomes" id="UP000203589">
    <property type="component" value="Chromosome"/>
</dbReference>
<dbReference type="PROSITE" id="PS00519">
    <property type="entry name" value="HTH_ASNC_1"/>
    <property type="match status" value="1"/>
</dbReference>
<feature type="domain" description="HTH asnC-type" evidence="4">
    <location>
        <begin position="7"/>
        <end position="53"/>
    </location>
</feature>
<dbReference type="AlphaFoldDB" id="A0A222DZC4"/>
<dbReference type="PANTHER" id="PTHR30154">
    <property type="entry name" value="LEUCINE-RESPONSIVE REGULATORY PROTEIN"/>
    <property type="match status" value="1"/>
</dbReference>